<feature type="compositionally biased region" description="Basic and acidic residues" evidence="11">
    <location>
        <begin position="1"/>
        <end position="33"/>
    </location>
</feature>
<dbReference type="PROSITE" id="PS51184">
    <property type="entry name" value="JMJC"/>
    <property type="match status" value="1"/>
</dbReference>
<dbReference type="Gene3D" id="3.30.160.360">
    <property type="match status" value="1"/>
</dbReference>
<feature type="domain" description="JmjN" evidence="12">
    <location>
        <begin position="213"/>
        <end position="254"/>
    </location>
</feature>
<evidence type="ECO:0000256" key="8">
    <source>
        <dbReference type="ARBA" id="ARBA00023015"/>
    </source>
</evidence>
<evidence type="ECO:0000313" key="14">
    <source>
        <dbReference type="EMBL" id="KAG1353943.1"/>
    </source>
</evidence>
<comment type="cofactor">
    <cofactor evidence="1">
        <name>Fe(2+)</name>
        <dbReference type="ChEBI" id="CHEBI:29033"/>
    </cofactor>
</comment>
<evidence type="ECO:0000256" key="5">
    <source>
        <dbReference type="ARBA" id="ARBA00022964"/>
    </source>
</evidence>
<dbReference type="SMART" id="SM00541">
    <property type="entry name" value="FYRN"/>
    <property type="match status" value="1"/>
</dbReference>
<evidence type="ECO:0000256" key="10">
    <source>
        <dbReference type="ARBA" id="ARBA00023242"/>
    </source>
</evidence>
<dbReference type="SMART" id="SM00558">
    <property type="entry name" value="JmjC"/>
    <property type="match status" value="1"/>
</dbReference>
<dbReference type="InterPro" id="IPR003888">
    <property type="entry name" value="FYrich_N"/>
</dbReference>
<dbReference type="InterPro" id="IPR003889">
    <property type="entry name" value="FYrich_C"/>
</dbReference>
<reference evidence="14" key="1">
    <citation type="journal article" date="2017" name="Gigascience">
        <title>The genome draft of coconut (Cocos nucifera).</title>
        <authorList>
            <person name="Xiao Y."/>
            <person name="Xu P."/>
            <person name="Fan H."/>
            <person name="Baudouin L."/>
            <person name="Xia W."/>
            <person name="Bocs S."/>
            <person name="Xu J."/>
            <person name="Li Q."/>
            <person name="Guo A."/>
            <person name="Zhou L."/>
            <person name="Li J."/>
            <person name="Wu Y."/>
            <person name="Ma Z."/>
            <person name="Armero A."/>
            <person name="Issali A.E."/>
            <person name="Liu N."/>
            <person name="Peng M."/>
            <person name="Yang Y."/>
        </authorList>
    </citation>
    <scope>NUCLEOTIDE SEQUENCE</scope>
    <source>
        <tissue evidence="14">Spear leaf of Hainan Tall coconut</tissue>
    </source>
</reference>
<dbReference type="PANTHER" id="PTHR10694">
    <property type="entry name" value="LYSINE-SPECIFIC DEMETHYLASE"/>
    <property type="match status" value="1"/>
</dbReference>
<feature type="compositionally biased region" description="Polar residues" evidence="11">
    <location>
        <begin position="1116"/>
        <end position="1132"/>
    </location>
</feature>
<dbReference type="Proteomes" id="UP000797356">
    <property type="component" value="Chromosome 7"/>
</dbReference>
<keyword evidence="10" id="KW-0539">Nucleus</keyword>
<sequence>MERKAPKGDRKRKVDANHDKEEDDSGERRELVEMRAATKKKDERGRKAPEDDRRERLTPRRKAMVGSGGRQRRSGSRSGLLILVIFISQDFVEIVNELLNPNRFRPTEDLWASQEHRLQENAVASALASNSIQAPEDAESGITDEGKFRKSLRHRPWVDCRRIVMDFLLDLLYCAIDVIYCLRKSIRFVAYQKGLFGDVLNVKPVKRPVLDEAPVFYPNEEEFQDTIKYIASIRPVAESYGICRIVPPPSWAPPCPLKEKDVWQNSKFVTRIQQVDKLQNRDSVKKTCRIHSIMKRKRRKLLRMGAECTNNIEKLVEPNRLGRCNNAERFGFEPGPDYTLESFQKYAEDFKQQYFCIRDMDVDIRSAQLEPSVENIEGEYWRIVEKPTEEIEVLYGADLETRVVGSGFPKASSPPSSSDFEERYVKSGWNLNNFARLPGSLLAFENGEISGVLVPWLYIGMCFSSFCWHVEDHHLYSMNYLHWGAPKVWYGVPGKEAVKLEVTMKKHLADLFEEQPDLLHNLVTQFSPSILKSEGVPVYRCVQCSGEFVITFPRAYHSGFNCGFNCAEAVNVAPIDWLPHGQNAVELYSEQRRKISISHDKLLLGAAREAVRAQWNILFLGKNTLDNLRWKEACGLDGILAKALKARIEMEHARREYLSSSQSRKMDADFDCNCERECIVCHYDLHLSAAGCLCSPDRFACLNHAKQLCSCAWSTRFFLFHYEISELNVLLDALGGKLSAVHRWGLSDLGLSLSSHVAKEKTQKHAAKTYSENIDQREKGQAKQSSSNGRGKNSDLSQEVMASLPQPTFVAVPKEREKINTVYSTCKIANPSSLHQGTKATTIFPTKDSYLQGRSSSEVYQSLQSDKRLKGSYSSARSISSHENSQGSMLNIGTPQTTSSEKNSVAYPALVPEGKHLSNSGKFVCSTGKNTLANDGDVKNLSGAGYEGAGTLLLDNTKKQPVLESSEIFARLTNSDDKVNFCSSQKDLILVTPETNASVTSEKDVSLLSIVGKSDSMPNPVYLSGRDGKTQSSSLQNQQFVRSDPQNTSHCKNSVAISNARQNLEFFIAKEKHEFVTTNIRGHLWQSGSIKRGGIKGDKSGPDFVHNLIDKTDSITASSSFPTNSTDRSNCPQKGPRLAKVVRRMNCSVEPLEHGVVLSGKLWSTGKAIFPKGFRSRVRYFSVLDPTQMCNYMSEILDAGLLGPLFMVSVEQSPSEVFFHVSATKCWDMVRERVNQEIRRQHNLGIVNLPPLQPPGSLDGLDMFGLTSPKIIQAIEAIDRNRVCSEYWRCRPEAPTPTASVMNQRPSAKEVGTDAALGRLLKKANPEELQTLHGILSNDHQNSKQEIIEILEEEIENRSRAI</sequence>
<feature type="region of interest" description="Disordered" evidence="11">
    <location>
        <begin position="858"/>
        <end position="901"/>
    </location>
</feature>
<evidence type="ECO:0000259" key="12">
    <source>
        <dbReference type="PROSITE" id="PS51183"/>
    </source>
</evidence>
<dbReference type="SMART" id="SM00542">
    <property type="entry name" value="FYRC"/>
    <property type="match status" value="1"/>
</dbReference>
<evidence type="ECO:0000256" key="2">
    <source>
        <dbReference type="ARBA" id="ARBA00004123"/>
    </source>
</evidence>
<protein>
    <submittedName>
        <fullName evidence="14">Lysine-specific demethylase JMJ703</fullName>
    </submittedName>
</protein>
<keyword evidence="8" id="KW-0805">Transcription regulation</keyword>
<feature type="domain" description="JmjC" evidence="13">
    <location>
        <begin position="426"/>
        <end position="589"/>
    </location>
</feature>
<keyword evidence="6" id="KW-0560">Oxidoreductase</keyword>
<feature type="compositionally biased region" description="Basic and acidic residues" evidence="11">
    <location>
        <begin position="39"/>
        <end position="58"/>
    </location>
</feature>
<dbReference type="GO" id="GO:0045814">
    <property type="term" value="P:negative regulation of gene expression, epigenetic"/>
    <property type="evidence" value="ECO:0007669"/>
    <property type="project" value="UniProtKB-ARBA"/>
</dbReference>
<dbReference type="Pfam" id="PF05965">
    <property type="entry name" value="FYRC"/>
    <property type="match status" value="1"/>
</dbReference>
<dbReference type="PROSITE" id="PS51183">
    <property type="entry name" value="JMJN"/>
    <property type="match status" value="1"/>
</dbReference>
<dbReference type="InterPro" id="IPR003347">
    <property type="entry name" value="JmjC_dom"/>
</dbReference>
<evidence type="ECO:0000256" key="9">
    <source>
        <dbReference type="ARBA" id="ARBA00023163"/>
    </source>
</evidence>
<evidence type="ECO:0000259" key="13">
    <source>
        <dbReference type="PROSITE" id="PS51184"/>
    </source>
</evidence>
<proteinExistence type="predicted"/>
<evidence type="ECO:0000256" key="1">
    <source>
        <dbReference type="ARBA" id="ARBA00001954"/>
    </source>
</evidence>
<comment type="subcellular location">
    <subcellularLocation>
        <location evidence="2">Nucleus</location>
    </subcellularLocation>
</comment>
<dbReference type="PANTHER" id="PTHR10694:SF113">
    <property type="entry name" value="PROTEIN JUMONJI"/>
    <property type="match status" value="1"/>
</dbReference>
<dbReference type="Pfam" id="PF02928">
    <property type="entry name" value="zf-C5HC2"/>
    <property type="match status" value="1"/>
</dbReference>
<evidence type="ECO:0000256" key="6">
    <source>
        <dbReference type="ARBA" id="ARBA00023002"/>
    </source>
</evidence>
<evidence type="ECO:0000256" key="3">
    <source>
        <dbReference type="ARBA" id="ARBA00022723"/>
    </source>
</evidence>
<dbReference type="FunFam" id="3.30.160.360:FF:000005">
    <property type="entry name" value="Putative lysine-specific demethylase JMJ16"/>
    <property type="match status" value="1"/>
</dbReference>
<keyword evidence="3" id="KW-0479">Metal-binding</keyword>
<feature type="region of interest" description="Disordered" evidence="11">
    <location>
        <begin position="764"/>
        <end position="798"/>
    </location>
</feature>
<evidence type="ECO:0000256" key="11">
    <source>
        <dbReference type="SAM" id="MobiDB-lite"/>
    </source>
</evidence>
<feature type="region of interest" description="Disordered" evidence="11">
    <location>
        <begin position="1"/>
        <end position="74"/>
    </location>
</feature>
<dbReference type="PROSITE" id="PS51543">
    <property type="entry name" value="FYRC"/>
    <property type="match status" value="1"/>
</dbReference>
<dbReference type="GO" id="GO:0034647">
    <property type="term" value="F:histone H3K4me/H3K4me2/H3K4me3 demethylase activity"/>
    <property type="evidence" value="ECO:0007669"/>
    <property type="project" value="TreeGrafter"/>
</dbReference>
<evidence type="ECO:0000256" key="4">
    <source>
        <dbReference type="ARBA" id="ARBA00022853"/>
    </source>
</evidence>
<keyword evidence="9" id="KW-0804">Transcription</keyword>
<name>A0A8K0N437_COCNU</name>
<reference evidence="14" key="2">
    <citation type="submission" date="2019-07" db="EMBL/GenBank/DDBJ databases">
        <authorList>
            <person name="Yang Y."/>
            <person name="Bocs S."/>
            <person name="Baudouin L."/>
        </authorList>
    </citation>
    <scope>NUCLEOTIDE SEQUENCE</scope>
    <source>
        <tissue evidence="14">Spear leaf of Hainan Tall coconut</tissue>
    </source>
</reference>
<keyword evidence="7" id="KW-0408">Iron</keyword>
<comment type="caution">
    <text evidence="14">The sequence shown here is derived from an EMBL/GenBank/DDBJ whole genome shotgun (WGS) entry which is preliminary data.</text>
</comment>
<dbReference type="SUPFAM" id="SSF51197">
    <property type="entry name" value="Clavaminate synthase-like"/>
    <property type="match status" value="1"/>
</dbReference>
<feature type="region of interest" description="Disordered" evidence="11">
    <location>
        <begin position="1116"/>
        <end position="1135"/>
    </location>
</feature>
<dbReference type="Pfam" id="PF05964">
    <property type="entry name" value="FYRN"/>
    <property type="match status" value="1"/>
</dbReference>
<dbReference type="OrthoDB" id="1678912at2759"/>
<dbReference type="SMART" id="SM00545">
    <property type="entry name" value="JmjN"/>
    <property type="match status" value="1"/>
</dbReference>
<dbReference type="Pfam" id="PF02375">
    <property type="entry name" value="JmjN"/>
    <property type="match status" value="1"/>
</dbReference>
<keyword evidence="4" id="KW-0156">Chromatin regulator</keyword>
<dbReference type="GO" id="GO:0005634">
    <property type="term" value="C:nucleus"/>
    <property type="evidence" value="ECO:0007669"/>
    <property type="project" value="UniProtKB-SubCell"/>
</dbReference>
<dbReference type="InterPro" id="IPR004198">
    <property type="entry name" value="Znf_C5HC2"/>
</dbReference>
<keyword evidence="5" id="KW-0223">Dioxygenase</keyword>
<dbReference type="GO" id="GO:0046872">
    <property type="term" value="F:metal ion binding"/>
    <property type="evidence" value="ECO:0007669"/>
    <property type="project" value="UniProtKB-KW"/>
</dbReference>
<feature type="compositionally biased region" description="Polar residues" evidence="11">
    <location>
        <begin position="782"/>
        <end position="797"/>
    </location>
</feature>
<feature type="compositionally biased region" description="Polar residues" evidence="11">
    <location>
        <begin position="872"/>
        <end position="901"/>
    </location>
</feature>
<evidence type="ECO:0000313" key="15">
    <source>
        <dbReference type="Proteomes" id="UP000797356"/>
    </source>
</evidence>
<dbReference type="PROSITE" id="PS51542">
    <property type="entry name" value="FYRN"/>
    <property type="match status" value="1"/>
</dbReference>
<accession>A0A8K0N437</accession>
<keyword evidence="15" id="KW-1185">Reference proteome</keyword>
<dbReference type="Pfam" id="PF02373">
    <property type="entry name" value="JmjC"/>
    <property type="match status" value="1"/>
</dbReference>
<dbReference type="Gene3D" id="2.60.120.650">
    <property type="entry name" value="Cupin"/>
    <property type="match status" value="1"/>
</dbReference>
<dbReference type="InterPro" id="IPR003349">
    <property type="entry name" value="JmjN"/>
</dbReference>
<organism evidence="14 15">
    <name type="scientific">Cocos nucifera</name>
    <name type="common">Coconut palm</name>
    <dbReference type="NCBI Taxonomy" id="13894"/>
    <lineage>
        <taxon>Eukaryota</taxon>
        <taxon>Viridiplantae</taxon>
        <taxon>Streptophyta</taxon>
        <taxon>Embryophyta</taxon>
        <taxon>Tracheophyta</taxon>
        <taxon>Spermatophyta</taxon>
        <taxon>Magnoliopsida</taxon>
        <taxon>Liliopsida</taxon>
        <taxon>Arecaceae</taxon>
        <taxon>Arecoideae</taxon>
        <taxon>Cocoseae</taxon>
        <taxon>Attaleinae</taxon>
        <taxon>Cocos</taxon>
    </lineage>
</organism>
<gene>
    <name evidence="14" type="ORF">COCNU_07G000550</name>
</gene>
<dbReference type="GO" id="GO:0000785">
    <property type="term" value="C:chromatin"/>
    <property type="evidence" value="ECO:0007669"/>
    <property type="project" value="TreeGrafter"/>
</dbReference>
<evidence type="ECO:0000256" key="7">
    <source>
        <dbReference type="ARBA" id="ARBA00023004"/>
    </source>
</evidence>
<dbReference type="EMBL" id="CM017878">
    <property type="protein sequence ID" value="KAG1353943.1"/>
    <property type="molecule type" value="Genomic_DNA"/>
</dbReference>